<keyword evidence="3" id="KW-1185">Reference proteome</keyword>
<feature type="domain" description="Carrier" evidence="1">
    <location>
        <begin position="26"/>
        <end position="75"/>
    </location>
</feature>
<sequence length="90" mass="9575">MDATNRDVVSKAIGQYISENFLDGSDVSELAPDTPLVEWGVLSSMNTSLLLAYIQSDLGVAVPPTHLTARNFADLDAITDLVHTLATEAA</sequence>
<reference evidence="2 3" key="1">
    <citation type="submission" date="2018-07" db="EMBL/GenBank/DDBJ databases">
        <title>Draft genome of the type strain Streptomyces armeniacus ATCC 15676.</title>
        <authorList>
            <person name="Labana P."/>
            <person name="Gosse J.T."/>
            <person name="Boddy C.N."/>
        </authorList>
    </citation>
    <scope>NUCLEOTIDE SEQUENCE [LARGE SCALE GENOMIC DNA]</scope>
    <source>
        <strain evidence="2 3">ATCC 15676</strain>
    </source>
</reference>
<dbReference type="Gene3D" id="1.10.1200.10">
    <property type="entry name" value="ACP-like"/>
    <property type="match status" value="1"/>
</dbReference>
<evidence type="ECO:0000313" key="3">
    <source>
        <dbReference type="Proteomes" id="UP000254425"/>
    </source>
</evidence>
<dbReference type="AlphaFoldDB" id="A0A345XJL3"/>
<dbReference type="KEGG" id="sarm:DVA86_03380"/>
<evidence type="ECO:0000259" key="1">
    <source>
        <dbReference type="Pfam" id="PF00550"/>
    </source>
</evidence>
<protein>
    <submittedName>
        <fullName evidence="2">Acyl carrier protein</fullName>
    </submittedName>
</protein>
<gene>
    <name evidence="2" type="ORF">DVA86_03380</name>
</gene>
<evidence type="ECO:0000313" key="2">
    <source>
        <dbReference type="EMBL" id="AXK31829.1"/>
    </source>
</evidence>
<dbReference type="InterPro" id="IPR009081">
    <property type="entry name" value="PP-bd_ACP"/>
</dbReference>
<dbReference type="Proteomes" id="UP000254425">
    <property type="component" value="Chromosome"/>
</dbReference>
<dbReference type="EMBL" id="CP031320">
    <property type="protein sequence ID" value="AXK31829.1"/>
    <property type="molecule type" value="Genomic_DNA"/>
</dbReference>
<dbReference type="SUPFAM" id="SSF47336">
    <property type="entry name" value="ACP-like"/>
    <property type="match status" value="1"/>
</dbReference>
<dbReference type="RefSeq" id="WP_208875641.1">
    <property type="nucleotide sequence ID" value="NZ_CP031320.1"/>
</dbReference>
<proteinExistence type="predicted"/>
<name>A0A345XJL3_9ACTN</name>
<dbReference type="InterPro" id="IPR036736">
    <property type="entry name" value="ACP-like_sf"/>
</dbReference>
<accession>A0A345XJL3</accession>
<organism evidence="2 3">
    <name type="scientific">Streptomyces armeniacus</name>
    <dbReference type="NCBI Taxonomy" id="83291"/>
    <lineage>
        <taxon>Bacteria</taxon>
        <taxon>Bacillati</taxon>
        <taxon>Actinomycetota</taxon>
        <taxon>Actinomycetes</taxon>
        <taxon>Kitasatosporales</taxon>
        <taxon>Streptomycetaceae</taxon>
        <taxon>Streptomyces</taxon>
    </lineage>
</organism>
<dbReference type="Pfam" id="PF00550">
    <property type="entry name" value="PP-binding"/>
    <property type="match status" value="1"/>
</dbReference>